<evidence type="ECO:0000259" key="6">
    <source>
        <dbReference type="PROSITE" id="PS50011"/>
    </source>
</evidence>
<gene>
    <name evidence="7" type="ORF">F3Y22_tig00007204pilonHSYRG00074</name>
</gene>
<keyword evidence="5" id="KW-0472">Membrane</keyword>
<keyword evidence="8" id="KW-1185">Reference proteome</keyword>
<accession>A0A6A3CAR3</accession>
<evidence type="ECO:0000256" key="2">
    <source>
        <dbReference type="ARBA" id="ARBA00022741"/>
    </source>
</evidence>
<dbReference type="InterPro" id="IPR011009">
    <property type="entry name" value="Kinase-like_dom_sf"/>
</dbReference>
<dbReference type="GO" id="GO:0004674">
    <property type="term" value="F:protein serine/threonine kinase activity"/>
    <property type="evidence" value="ECO:0007669"/>
    <property type="project" value="UniProtKB-KW"/>
</dbReference>
<dbReference type="InterPro" id="IPR000719">
    <property type="entry name" value="Prot_kinase_dom"/>
</dbReference>
<keyword evidence="5" id="KW-0812">Transmembrane</keyword>
<dbReference type="PANTHER" id="PTHR47989:SF36">
    <property type="entry name" value="PROTEIN KINASE DOMAIN-CONTAINING PROTEIN"/>
    <property type="match status" value="1"/>
</dbReference>
<feature type="region of interest" description="Disordered" evidence="4">
    <location>
        <begin position="579"/>
        <end position="617"/>
    </location>
</feature>
<dbReference type="SUPFAM" id="SSF56112">
    <property type="entry name" value="Protein kinase-like (PK-like)"/>
    <property type="match status" value="1"/>
</dbReference>
<feature type="domain" description="Protein kinase" evidence="6">
    <location>
        <begin position="295"/>
        <end position="574"/>
    </location>
</feature>
<keyword evidence="5" id="KW-1133">Transmembrane helix</keyword>
<dbReference type="AlphaFoldDB" id="A0A6A3CAR3"/>
<evidence type="ECO:0000256" key="3">
    <source>
        <dbReference type="ARBA" id="ARBA00022840"/>
    </source>
</evidence>
<organism evidence="7 8">
    <name type="scientific">Hibiscus syriacus</name>
    <name type="common">Rose of Sharon</name>
    <dbReference type="NCBI Taxonomy" id="106335"/>
    <lineage>
        <taxon>Eukaryota</taxon>
        <taxon>Viridiplantae</taxon>
        <taxon>Streptophyta</taxon>
        <taxon>Embryophyta</taxon>
        <taxon>Tracheophyta</taxon>
        <taxon>Spermatophyta</taxon>
        <taxon>Magnoliopsida</taxon>
        <taxon>eudicotyledons</taxon>
        <taxon>Gunneridae</taxon>
        <taxon>Pentapetalae</taxon>
        <taxon>rosids</taxon>
        <taxon>malvids</taxon>
        <taxon>Malvales</taxon>
        <taxon>Malvaceae</taxon>
        <taxon>Malvoideae</taxon>
        <taxon>Hibiscus</taxon>
    </lineage>
</organism>
<dbReference type="EMBL" id="VEPZ02000378">
    <property type="protein sequence ID" value="KAE8726213.1"/>
    <property type="molecule type" value="Genomic_DNA"/>
</dbReference>
<dbReference type="PROSITE" id="PS00108">
    <property type="entry name" value="PROTEIN_KINASE_ST"/>
    <property type="match status" value="1"/>
</dbReference>
<reference evidence="7" key="1">
    <citation type="submission" date="2019-09" db="EMBL/GenBank/DDBJ databases">
        <title>Draft genome information of white flower Hibiscus syriacus.</title>
        <authorList>
            <person name="Kim Y.-M."/>
        </authorList>
    </citation>
    <scope>NUCLEOTIDE SEQUENCE [LARGE SCALE GENOMIC DNA]</scope>
    <source>
        <strain evidence="7">YM2019G1</strain>
    </source>
</reference>
<dbReference type="CDD" id="cd14066">
    <property type="entry name" value="STKc_IRAK"/>
    <property type="match status" value="1"/>
</dbReference>
<protein>
    <submittedName>
        <fullName evidence="7">Receptor-like protein kinase</fullName>
    </submittedName>
</protein>
<proteinExistence type="predicted"/>
<dbReference type="Gene3D" id="3.30.200.20">
    <property type="entry name" value="Phosphorylase Kinase, domain 1"/>
    <property type="match status" value="1"/>
</dbReference>
<dbReference type="Proteomes" id="UP000436088">
    <property type="component" value="Unassembled WGS sequence"/>
</dbReference>
<dbReference type="Pfam" id="PF19160">
    <property type="entry name" value="SPARK"/>
    <property type="match status" value="1"/>
</dbReference>
<evidence type="ECO:0000313" key="8">
    <source>
        <dbReference type="Proteomes" id="UP000436088"/>
    </source>
</evidence>
<dbReference type="Pfam" id="PF00069">
    <property type="entry name" value="Pkinase"/>
    <property type="match status" value="1"/>
</dbReference>
<dbReference type="PROSITE" id="PS50011">
    <property type="entry name" value="PROTEIN_KINASE_DOM"/>
    <property type="match status" value="1"/>
</dbReference>
<sequence length="643" mass="71394">MMMFSWLSRSHLINGLTTSADCPLDLSGSNFTRVASLCSNKDDRGKCCRYMNAFVAFSVARYANVTSQLGVSSELSDICIQSILQTMELHGVPRNATIFCGFGTKIPVRYDCRGRTTVTQMLESPKFTEVTENCKLSLTQEIDCRKCLNAGIVYLHHLVGSENNMTLSTCRDATFAALASKVDNTSAAEFATCFFQVQGFNIPPVSESSPSPSPPAPKVSPSSLIAASPSQLVLGVPQKQNRHTYRLTIIPGICIAVTVAAVMMLIVFVVLIRRKKRELEDSESMDKNSAKLFPSARPMRKFQEGFGTVHRAQFCDGSVVAVKRMDKVSEQAEDEFCREIELLARLHHRHLVALRGFCIEKRQRFLMYEYMPNGNLKDHLHSPGQTPLSWQTRIQIAIDVANALEYLHFYCDPPLCHRDIKSSNILLDENFVAKVADFGLAHASKDGSICFEPVNADICGTPGYVDPEYVLTHELTDKSDVYSYGVLLLEIVSARRAVQDGRNLVESSQILMASESRLHNLVDPQIKDSFDLDQLHTVVTIARWCTQGEGRARPSIKQVIRLLYESSDPMHSGFIQAVEDEDYEGSDGRGRTSGGKIPRSGPYYHSGDGRYLASSSSTSRSYCSRSFLLETGSPQSPHNMLSL</sequence>
<keyword evidence="2" id="KW-0547">Nucleotide-binding</keyword>
<dbReference type="Gene3D" id="1.10.510.10">
    <property type="entry name" value="Transferase(Phosphotransferase) domain 1"/>
    <property type="match status" value="1"/>
</dbReference>
<name>A0A6A3CAR3_HIBSY</name>
<evidence type="ECO:0000256" key="1">
    <source>
        <dbReference type="ARBA" id="ARBA00022527"/>
    </source>
</evidence>
<feature type="transmembrane region" description="Helical" evidence="5">
    <location>
        <begin position="249"/>
        <end position="272"/>
    </location>
</feature>
<dbReference type="PANTHER" id="PTHR47989">
    <property type="entry name" value="OS01G0750732 PROTEIN"/>
    <property type="match status" value="1"/>
</dbReference>
<dbReference type="InterPro" id="IPR008271">
    <property type="entry name" value="Ser/Thr_kinase_AS"/>
</dbReference>
<dbReference type="SMART" id="SM00220">
    <property type="entry name" value="S_TKc"/>
    <property type="match status" value="1"/>
</dbReference>
<keyword evidence="1" id="KW-0723">Serine/threonine-protein kinase</keyword>
<keyword evidence="3" id="KW-0067">ATP-binding</keyword>
<evidence type="ECO:0000256" key="4">
    <source>
        <dbReference type="SAM" id="MobiDB-lite"/>
    </source>
</evidence>
<keyword evidence="1" id="KW-0418">Kinase</keyword>
<keyword evidence="1" id="KW-0808">Transferase</keyword>
<dbReference type="GO" id="GO:0005524">
    <property type="term" value="F:ATP binding"/>
    <property type="evidence" value="ECO:0007669"/>
    <property type="project" value="UniProtKB-KW"/>
</dbReference>
<dbReference type="InterPro" id="IPR043891">
    <property type="entry name" value="SPARK"/>
</dbReference>
<comment type="caution">
    <text evidence="7">The sequence shown here is derived from an EMBL/GenBank/DDBJ whole genome shotgun (WGS) entry which is preliminary data.</text>
</comment>
<dbReference type="FunFam" id="1.10.510.10:FF:000381">
    <property type="entry name" value="Putative receptor-like protein kinase"/>
    <property type="match status" value="1"/>
</dbReference>
<evidence type="ECO:0000313" key="7">
    <source>
        <dbReference type="EMBL" id="KAE8726213.1"/>
    </source>
</evidence>
<evidence type="ECO:0000256" key="5">
    <source>
        <dbReference type="SAM" id="Phobius"/>
    </source>
</evidence>